<comment type="caution">
    <text evidence="2">The sequence shown here is derived from an EMBL/GenBank/DDBJ whole genome shotgun (WGS) entry which is preliminary data.</text>
</comment>
<organism evidence="2 3">
    <name type="scientific">Lactobacillus delbrueckii subsp. allosunkii</name>
    <dbReference type="NCBI Taxonomy" id="1050107"/>
    <lineage>
        <taxon>Bacteria</taxon>
        <taxon>Bacillati</taxon>
        <taxon>Bacillota</taxon>
        <taxon>Bacilli</taxon>
        <taxon>Lactobacillales</taxon>
        <taxon>Lactobacillaceae</taxon>
        <taxon>Lactobacillus</taxon>
    </lineage>
</organism>
<dbReference type="InterPro" id="IPR029787">
    <property type="entry name" value="Nucleotide_cyclase"/>
</dbReference>
<dbReference type="InterPro" id="IPR043128">
    <property type="entry name" value="Rev_trsase/Diguanyl_cyclase"/>
</dbReference>
<evidence type="ECO:0000313" key="2">
    <source>
        <dbReference type="EMBL" id="MCD5517616.1"/>
    </source>
</evidence>
<dbReference type="RefSeq" id="WP_231523315.1">
    <property type="nucleotide sequence ID" value="NZ_JAJNUD010000004.1"/>
</dbReference>
<keyword evidence="2" id="KW-0548">Nucleotidyltransferase</keyword>
<dbReference type="SUPFAM" id="SSF55073">
    <property type="entry name" value="Nucleotide cyclase"/>
    <property type="match status" value="1"/>
</dbReference>
<feature type="domain" description="GGDEF" evidence="1">
    <location>
        <begin position="144"/>
        <end position="192"/>
    </location>
</feature>
<dbReference type="InterPro" id="IPR000160">
    <property type="entry name" value="GGDEF_dom"/>
</dbReference>
<dbReference type="EMBL" id="JAJNUD010000004">
    <property type="protein sequence ID" value="MCD5517616.1"/>
    <property type="molecule type" value="Genomic_DNA"/>
</dbReference>
<dbReference type="Pfam" id="PF00990">
    <property type="entry name" value="GGDEF"/>
    <property type="match status" value="1"/>
</dbReference>
<dbReference type="AlphaFoldDB" id="A0ABD4S9X3"/>
<accession>A0ABD4S9X3</accession>
<dbReference type="Gene3D" id="3.30.70.270">
    <property type="match status" value="1"/>
</dbReference>
<gene>
    <name evidence="2" type="ORF">LOB39_03365</name>
</gene>
<proteinExistence type="predicted"/>
<evidence type="ECO:0000313" key="3">
    <source>
        <dbReference type="Proteomes" id="UP001320314"/>
    </source>
</evidence>
<dbReference type="Proteomes" id="UP001320314">
    <property type="component" value="Unassembled WGS sequence"/>
</dbReference>
<dbReference type="PROSITE" id="PS50887">
    <property type="entry name" value="GGDEF"/>
    <property type="match status" value="1"/>
</dbReference>
<sequence>MIEKDDLTNFLRKSFTYIREPFLVLEVKDNKTAIVYANKKLLDLFACKNMAELTDFAWEKLFPLTTGLSGDHAEFEHITVADAKGQEHLLNAEVRKAEVAGRELHLCYITPININRNLLTGLLDLRSFQEVGQSRTRDWIKEGEHVSIISFDLVGIKDYNNQYGFKQGDDLLRFVGACLKDSFGDQACNPVG</sequence>
<protein>
    <submittedName>
        <fullName evidence="2">Diguanylate cyclase</fullName>
        <ecNumber evidence="2">2.7.7.65</ecNumber>
    </submittedName>
</protein>
<dbReference type="EC" id="2.7.7.65" evidence="2"/>
<dbReference type="GO" id="GO:0052621">
    <property type="term" value="F:diguanylate cyclase activity"/>
    <property type="evidence" value="ECO:0007669"/>
    <property type="project" value="UniProtKB-EC"/>
</dbReference>
<reference evidence="2 3" key="1">
    <citation type="submission" date="2021-12" db="EMBL/GenBank/DDBJ databases">
        <title>Antimicrobial susceptibility of Lactobacillus delbrueckii subsp. lactis obtained from milk products and other habitats.</title>
        <authorList>
            <person name="Shani N."/>
        </authorList>
    </citation>
    <scope>NUCLEOTIDE SEQUENCE [LARGE SCALE GENOMIC DNA]</scope>
    <source>
        <strain evidence="2 3">CIRM BIA 266</strain>
    </source>
</reference>
<keyword evidence="2" id="KW-0808">Transferase</keyword>
<name>A0ABD4S9X3_9LACO</name>
<evidence type="ECO:0000259" key="1">
    <source>
        <dbReference type="PROSITE" id="PS50887"/>
    </source>
</evidence>